<dbReference type="EC" id="1.3.1.88" evidence="10"/>
<dbReference type="GO" id="GO:0017150">
    <property type="term" value="F:tRNA dihydrouridine synthase activity"/>
    <property type="evidence" value="ECO:0007669"/>
    <property type="project" value="InterPro"/>
</dbReference>
<organism evidence="19 20">
    <name type="scientific">Acaromyces ingoldii</name>
    <dbReference type="NCBI Taxonomy" id="215250"/>
    <lineage>
        <taxon>Eukaryota</taxon>
        <taxon>Fungi</taxon>
        <taxon>Dikarya</taxon>
        <taxon>Basidiomycota</taxon>
        <taxon>Ustilaginomycotina</taxon>
        <taxon>Exobasidiomycetes</taxon>
        <taxon>Exobasidiales</taxon>
        <taxon>Cryptobasidiaceae</taxon>
        <taxon>Acaromyces</taxon>
    </lineage>
</organism>
<keyword evidence="4" id="KW-0507">mRNA processing</keyword>
<dbReference type="CDD" id="cd02801">
    <property type="entry name" value="DUS_like_FMN"/>
    <property type="match status" value="1"/>
</dbReference>
<comment type="catalytic activity">
    <reaction evidence="15">
        <text>a 5,6-dihydrouridine in mRNA + NADP(+) = a uridine in mRNA + NADPH + H(+)</text>
        <dbReference type="Rhea" id="RHEA:69855"/>
        <dbReference type="Rhea" id="RHEA-COMP:14658"/>
        <dbReference type="Rhea" id="RHEA-COMP:17789"/>
        <dbReference type="ChEBI" id="CHEBI:15378"/>
        <dbReference type="ChEBI" id="CHEBI:57783"/>
        <dbReference type="ChEBI" id="CHEBI:58349"/>
        <dbReference type="ChEBI" id="CHEBI:65315"/>
        <dbReference type="ChEBI" id="CHEBI:74443"/>
    </reaction>
    <physiologicalReaction direction="right-to-left" evidence="15">
        <dbReference type="Rhea" id="RHEA:69857"/>
    </physiologicalReaction>
</comment>
<dbReference type="GO" id="GO:0006397">
    <property type="term" value="P:mRNA processing"/>
    <property type="evidence" value="ECO:0007669"/>
    <property type="project" value="UniProtKB-KW"/>
</dbReference>
<evidence type="ECO:0000256" key="10">
    <source>
        <dbReference type="ARBA" id="ARBA00038890"/>
    </source>
</evidence>
<dbReference type="GO" id="GO:0050660">
    <property type="term" value="F:flavin adenine dinucleotide binding"/>
    <property type="evidence" value="ECO:0007669"/>
    <property type="project" value="InterPro"/>
</dbReference>
<dbReference type="FunCoup" id="A0A316YUS8">
    <property type="interactions" value="299"/>
</dbReference>
<evidence type="ECO:0000256" key="8">
    <source>
        <dbReference type="ARBA" id="ARBA00023027"/>
    </source>
</evidence>
<feature type="compositionally biased region" description="Basic and acidic residues" evidence="17">
    <location>
        <begin position="456"/>
        <end position="469"/>
    </location>
</feature>
<comment type="similarity">
    <text evidence="9">Belongs to the Dus family. Dus1 subfamily.</text>
</comment>
<dbReference type="InterPro" id="IPR035587">
    <property type="entry name" value="DUS-like_FMN-bd"/>
</dbReference>
<dbReference type="InterPro" id="IPR013785">
    <property type="entry name" value="Aldolase_TIM"/>
</dbReference>
<keyword evidence="8" id="KW-0520">NAD</keyword>
<evidence type="ECO:0000256" key="6">
    <source>
        <dbReference type="ARBA" id="ARBA00022857"/>
    </source>
</evidence>
<feature type="compositionally biased region" description="Polar residues" evidence="17">
    <location>
        <begin position="472"/>
        <end position="483"/>
    </location>
</feature>
<dbReference type="Gene3D" id="3.20.20.70">
    <property type="entry name" value="Aldolase class I"/>
    <property type="match status" value="1"/>
</dbReference>
<proteinExistence type="inferred from homology"/>
<evidence type="ECO:0000256" key="17">
    <source>
        <dbReference type="SAM" id="MobiDB-lite"/>
    </source>
</evidence>
<comment type="catalytic activity">
    <reaction evidence="16">
        <text>5,6-dihydrouridine(17) in tRNA + NADP(+) = uridine(17) in tRNA + NADPH + H(+)</text>
        <dbReference type="Rhea" id="RHEA:53368"/>
        <dbReference type="Rhea" id="RHEA-COMP:13541"/>
        <dbReference type="Rhea" id="RHEA-COMP:13542"/>
        <dbReference type="ChEBI" id="CHEBI:15378"/>
        <dbReference type="ChEBI" id="CHEBI:57783"/>
        <dbReference type="ChEBI" id="CHEBI:58349"/>
        <dbReference type="ChEBI" id="CHEBI:65315"/>
        <dbReference type="ChEBI" id="CHEBI:74443"/>
        <dbReference type="EC" id="1.3.1.88"/>
    </reaction>
    <physiologicalReaction direction="right-to-left" evidence="16">
        <dbReference type="Rhea" id="RHEA:53370"/>
    </physiologicalReaction>
</comment>
<dbReference type="PANTHER" id="PTHR11082">
    <property type="entry name" value="TRNA-DIHYDROURIDINE SYNTHASE"/>
    <property type="match status" value="1"/>
</dbReference>
<dbReference type="PANTHER" id="PTHR11082:SF5">
    <property type="entry name" value="TRNA-DIHYDROURIDINE(16_17) SYNTHASE [NAD(P)(+)]-LIKE"/>
    <property type="match status" value="1"/>
</dbReference>
<evidence type="ECO:0000256" key="13">
    <source>
        <dbReference type="ARBA" id="ARBA00048342"/>
    </source>
</evidence>
<dbReference type="GeneID" id="37040657"/>
<evidence type="ECO:0000256" key="4">
    <source>
        <dbReference type="ARBA" id="ARBA00022664"/>
    </source>
</evidence>
<evidence type="ECO:0000256" key="16">
    <source>
        <dbReference type="ARBA" id="ARBA00049467"/>
    </source>
</evidence>
<accession>A0A316YUS8</accession>
<protein>
    <recommendedName>
        <fullName evidence="10">tRNA-dihydrouridine(16/17) synthase [NAD(P)(+)]</fullName>
        <ecNumber evidence="10">1.3.1.88</ecNumber>
    </recommendedName>
</protein>
<evidence type="ECO:0000256" key="9">
    <source>
        <dbReference type="ARBA" id="ARBA00038313"/>
    </source>
</evidence>
<keyword evidence="20" id="KW-1185">Reference proteome</keyword>
<comment type="catalytic activity">
    <reaction evidence="11">
        <text>5,6-dihydrouridine(17) in tRNA + NAD(+) = uridine(17) in tRNA + NADH + H(+)</text>
        <dbReference type="Rhea" id="RHEA:53372"/>
        <dbReference type="Rhea" id="RHEA-COMP:13541"/>
        <dbReference type="Rhea" id="RHEA-COMP:13542"/>
        <dbReference type="ChEBI" id="CHEBI:15378"/>
        <dbReference type="ChEBI" id="CHEBI:57540"/>
        <dbReference type="ChEBI" id="CHEBI:57945"/>
        <dbReference type="ChEBI" id="CHEBI:65315"/>
        <dbReference type="ChEBI" id="CHEBI:74443"/>
        <dbReference type="EC" id="1.3.1.88"/>
    </reaction>
    <physiologicalReaction direction="right-to-left" evidence="11">
        <dbReference type="Rhea" id="RHEA:53374"/>
    </physiologicalReaction>
</comment>
<evidence type="ECO:0000313" key="19">
    <source>
        <dbReference type="EMBL" id="PWN91793.1"/>
    </source>
</evidence>
<dbReference type="AlphaFoldDB" id="A0A316YUS8"/>
<dbReference type="InParanoid" id="A0A316YUS8"/>
<evidence type="ECO:0000256" key="3">
    <source>
        <dbReference type="ARBA" id="ARBA00022643"/>
    </source>
</evidence>
<evidence type="ECO:0000256" key="5">
    <source>
        <dbReference type="ARBA" id="ARBA00022694"/>
    </source>
</evidence>
<comment type="catalytic activity">
    <reaction evidence="13">
        <text>a 5,6-dihydrouridine in mRNA + NAD(+) = a uridine in mRNA + NADH + H(+)</text>
        <dbReference type="Rhea" id="RHEA:69851"/>
        <dbReference type="Rhea" id="RHEA-COMP:14658"/>
        <dbReference type="Rhea" id="RHEA-COMP:17789"/>
        <dbReference type="ChEBI" id="CHEBI:15378"/>
        <dbReference type="ChEBI" id="CHEBI:57540"/>
        <dbReference type="ChEBI" id="CHEBI:57945"/>
        <dbReference type="ChEBI" id="CHEBI:65315"/>
        <dbReference type="ChEBI" id="CHEBI:74443"/>
    </reaction>
    <physiologicalReaction direction="right-to-left" evidence="13">
        <dbReference type="Rhea" id="RHEA:69853"/>
    </physiologicalReaction>
</comment>
<dbReference type="SUPFAM" id="SSF51395">
    <property type="entry name" value="FMN-linked oxidoreductases"/>
    <property type="match status" value="1"/>
</dbReference>
<dbReference type="OrthoDB" id="272303at2759"/>
<dbReference type="PROSITE" id="PS01136">
    <property type="entry name" value="UPF0034"/>
    <property type="match status" value="1"/>
</dbReference>
<name>A0A316YUS8_9BASI</name>
<evidence type="ECO:0000256" key="12">
    <source>
        <dbReference type="ARBA" id="ARBA00047652"/>
    </source>
</evidence>
<evidence type="ECO:0000256" key="1">
    <source>
        <dbReference type="ARBA" id="ARBA00001917"/>
    </source>
</evidence>
<reference evidence="19 20" key="1">
    <citation type="journal article" date="2018" name="Mol. Biol. Evol.">
        <title>Broad Genomic Sampling Reveals a Smut Pathogenic Ancestry of the Fungal Clade Ustilaginomycotina.</title>
        <authorList>
            <person name="Kijpornyongpan T."/>
            <person name="Mondo S.J."/>
            <person name="Barry K."/>
            <person name="Sandor L."/>
            <person name="Lee J."/>
            <person name="Lipzen A."/>
            <person name="Pangilinan J."/>
            <person name="LaButti K."/>
            <person name="Hainaut M."/>
            <person name="Henrissat B."/>
            <person name="Grigoriev I.V."/>
            <person name="Spatafora J.W."/>
            <person name="Aime M.C."/>
        </authorList>
    </citation>
    <scope>NUCLEOTIDE SEQUENCE [LARGE SCALE GENOMIC DNA]</scope>
    <source>
        <strain evidence="19 20">MCA 4198</strain>
    </source>
</reference>
<keyword evidence="6" id="KW-0521">NADP</keyword>
<dbReference type="EMBL" id="KZ819635">
    <property type="protein sequence ID" value="PWN91793.1"/>
    <property type="molecule type" value="Genomic_DNA"/>
</dbReference>
<dbReference type="Pfam" id="PF01207">
    <property type="entry name" value="Dus"/>
    <property type="match status" value="1"/>
</dbReference>
<evidence type="ECO:0000259" key="18">
    <source>
        <dbReference type="Pfam" id="PF01207"/>
    </source>
</evidence>
<evidence type="ECO:0000256" key="7">
    <source>
        <dbReference type="ARBA" id="ARBA00023002"/>
    </source>
</evidence>
<comment type="cofactor">
    <cofactor evidence="1">
        <name>FMN</name>
        <dbReference type="ChEBI" id="CHEBI:58210"/>
    </cofactor>
</comment>
<keyword evidence="5" id="KW-0819">tRNA processing</keyword>
<feature type="region of interest" description="Disordered" evidence="17">
    <location>
        <begin position="451"/>
        <end position="530"/>
    </location>
</feature>
<comment type="catalytic activity">
    <reaction evidence="14">
        <text>5,6-dihydrouridine(16) in tRNA + NAD(+) = uridine(16) in tRNA + NADH + H(+)</text>
        <dbReference type="Rhea" id="RHEA:53380"/>
        <dbReference type="Rhea" id="RHEA-COMP:13543"/>
        <dbReference type="Rhea" id="RHEA-COMP:13544"/>
        <dbReference type="ChEBI" id="CHEBI:15378"/>
        <dbReference type="ChEBI" id="CHEBI:57540"/>
        <dbReference type="ChEBI" id="CHEBI:57945"/>
        <dbReference type="ChEBI" id="CHEBI:65315"/>
        <dbReference type="ChEBI" id="CHEBI:74443"/>
        <dbReference type="EC" id="1.3.1.88"/>
    </reaction>
    <physiologicalReaction direction="right-to-left" evidence="14">
        <dbReference type="Rhea" id="RHEA:53382"/>
    </physiologicalReaction>
</comment>
<gene>
    <name evidence="19" type="ORF">FA10DRAFT_228150</name>
</gene>
<sequence length="530" mass="58687">MSSSSSSSSSGARRRTDDLSTSPILDLESFPPTGTPKHEKLGSYDFYRSIGSPRYVVAPMVDQSELAWRILSRRHGADLVYTPMIHSKMYMEHKKARIGFFDKATGEEGCAKFELLKAEKGKGREEVADVGVDTDRPLFAQFCGNDPDTLLAAAKSIQQHCDAVDLNLGCPQGIAKRGNYGAFLQSDWHLIFRLINALHLELKVPVTAKMRVFTDLDRTVAYARMLERAGAQIITVHGRTREMKGQLSGLADWDKIRAVKEAVKVPVFANGNILFRQDVTRALERTGADGVMSAEGNLYNPCVFHEPSTDDPLYPLAPIYPFPDLIMLCNEYLDIVASLKTKTSATSVKGHMFKLTRPALEVHPDLRRVFGPARLEGSGEEGVRQYREAVAELSRRLEADRRDERYTSRLLKAAVPLDDYSSADAIITANTAPYVYVPHWLAQPYFRPNGPPKLAGEGKRKSAETRGEEATTESGRSSAMGTDTSREEGQEEEGVVKIRDEQTRGERSLLSQESGDAGEGEGSRKKLRVG</sequence>
<keyword evidence="2" id="KW-0285">Flavoprotein</keyword>
<comment type="catalytic activity">
    <reaction evidence="12">
        <text>5,6-dihydrouridine(16) in tRNA + NADP(+) = uridine(16) in tRNA + NADPH + H(+)</text>
        <dbReference type="Rhea" id="RHEA:53376"/>
        <dbReference type="Rhea" id="RHEA-COMP:13543"/>
        <dbReference type="Rhea" id="RHEA-COMP:13544"/>
        <dbReference type="ChEBI" id="CHEBI:15378"/>
        <dbReference type="ChEBI" id="CHEBI:57783"/>
        <dbReference type="ChEBI" id="CHEBI:58349"/>
        <dbReference type="ChEBI" id="CHEBI:65315"/>
        <dbReference type="ChEBI" id="CHEBI:74443"/>
        <dbReference type="EC" id="1.3.1.88"/>
    </reaction>
    <physiologicalReaction direction="right-to-left" evidence="12">
        <dbReference type="Rhea" id="RHEA:53378"/>
    </physiologicalReaction>
</comment>
<evidence type="ECO:0000256" key="11">
    <source>
        <dbReference type="ARBA" id="ARBA00047287"/>
    </source>
</evidence>
<dbReference type="STRING" id="215250.A0A316YUS8"/>
<dbReference type="RefSeq" id="XP_025378991.1">
    <property type="nucleotide sequence ID" value="XM_025518741.1"/>
</dbReference>
<evidence type="ECO:0000256" key="15">
    <source>
        <dbReference type="ARBA" id="ARBA00049447"/>
    </source>
</evidence>
<feature type="region of interest" description="Disordered" evidence="17">
    <location>
        <begin position="1"/>
        <end position="36"/>
    </location>
</feature>
<feature type="compositionally biased region" description="Low complexity" evidence="17">
    <location>
        <begin position="1"/>
        <end position="10"/>
    </location>
</feature>
<feature type="domain" description="DUS-like FMN-binding" evidence="18">
    <location>
        <begin position="57"/>
        <end position="355"/>
    </location>
</feature>
<evidence type="ECO:0000256" key="14">
    <source>
        <dbReference type="ARBA" id="ARBA00048934"/>
    </source>
</evidence>
<dbReference type="Proteomes" id="UP000245768">
    <property type="component" value="Unassembled WGS sequence"/>
</dbReference>
<dbReference type="InterPro" id="IPR018517">
    <property type="entry name" value="tRNA_hU_synthase_CS"/>
</dbReference>
<feature type="compositionally biased region" description="Basic and acidic residues" evidence="17">
    <location>
        <begin position="484"/>
        <end position="507"/>
    </location>
</feature>
<evidence type="ECO:0000313" key="20">
    <source>
        <dbReference type="Proteomes" id="UP000245768"/>
    </source>
</evidence>
<keyword evidence="7" id="KW-0560">Oxidoreductase</keyword>
<keyword evidence="3" id="KW-0288">FMN</keyword>
<evidence type="ECO:0000256" key="2">
    <source>
        <dbReference type="ARBA" id="ARBA00022630"/>
    </source>
</evidence>